<reference evidence="1" key="1">
    <citation type="journal article" date="2020" name="Stud. Mycol.">
        <title>101 Dothideomycetes genomes: a test case for predicting lifestyles and emergence of pathogens.</title>
        <authorList>
            <person name="Haridas S."/>
            <person name="Albert R."/>
            <person name="Binder M."/>
            <person name="Bloem J."/>
            <person name="Labutti K."/>
            <person name="Salamov A."/>
            <person name="Andreopoulos B."/>
            <person name="Baker S."/>
            <person name="Barry K."/>
            <person name="Bills G."/>
            <person name="Bluhm B."/>
            <person name="Cannon C."/>
            <person name="Castanera R."/>
            <person name="Culley D."/>
            <person name="Daum C."/>
            <person name="Ezra D."/>
            <person name="Gonzalez J."/>
            <person name="Henrissat B."/>
            <person name="Kuo A."/>
            <person name="Liang C."/>
            <person name="Lipzen A."/>
            <person name="Lutzoni F."/>
            <person name="Magnuson J."/>
            <person name="Mondo S."/>
            <person name="Nolan M."/>
            <person name="Ohm R."/>
            <person name="Pangilinan J."/>
            <person name="Park H.-J."/>
            <person name="Ramirez L."/>
            <person name="Alfaro M."/>
            <person name="Sun H."/>
            <person name="Tritt A."/>
            <person name="Yoshinaga Y."/>
            <person name="Zwiers L.-H."/>
            <person name="Turgeon B."/>
            <person name="Goodwin S."/>
            <person name="Spatafora J."/>
            <person name="Crous P."/>
            <person name="Grigoriev I."/>
        </authorList>
    </citation>
    <scope>NUCLEOTIDE SEQUENCE</scope>
    <source>
        <strain evidence="1">CBS 690.94</strain>
    </source>
</reference>
<dbReference type="Proteomes" id="UP000799764">
    <property type="component" value="Unassembled WGS sequence"/>
</dbReference>
<evidence type="ECO:0000313" key="1">
    <source>
        <dbReference type="EMBL" id="KAF2439227.1"/>
    </source>
</evidence>
<comment type="caution">
    <text evidence="1">The sequence shown here is derived from an EMBL/GenBank/DDBJ whole genome shotgun (WGS) entry which is preliminary data.</text>
</comment>
<accession>A0A9P4P8L3</accession>
<gene>
    <name evidence="1" type="ORF">P171DRAFT_476997</name>
</gene>
<organism evidence="1 2">
    <name type="scientific">Karstenula rhodostoma CBS 690.94</name>
    <dbReference type="NCBI Taxonomy" id="1392251"/>
    <lineage>
        <taxon>Eukaryota</taxon>
        <taxon>Fungi</taxon>
        <taxon>Dikarya</taxon>
        <taxon>Ascomycota</taxon>
        <taxon>Pezizomycotina</taxon>
        <taxon>Dothideomycetes</taxon>
        <taxon>Pleosporomycetidae</taxon>
        <taxon>Pleosporales</taxon>
        <taxon>Massarineae</taxon>
        <taxon>Didymosphaeriaceae</taxon>
        <taxon>Karstenula</taxon>
    </lineage>
</organism>
<dbReference type="AlphaFoldDB" id="A0A9P4P8L3"/>
<keyword evidence="2" id="KW-1185">Reference proteome</keyword>
<name>A0A9P4P8L3_9PLEO</name>
<evidence type="ECO:0000313" key="2">
    <source>
        <dbReference type="Proteomes" id="UP000799764"/>
    </source>
</evidence>
<dbReference type="EMBL" id="MU001510">
    <property type="protein sequence ID" value="KAF2439227.1"/>
    <property type="molecule type" value="Genomic_DNA"/>
</dbReference>
<protein>
    <submittedName>
        <fullName evidence="1">Uncharacterized protein</fullName>
    </submittedName>
</protein>
<sequence>MGLEKCVAAVLPSLGISCLGCNVWARRPSVAAKTLPLDGMDKRCNMLKVLTLAAGSGVVAGPEVAATAADEGAVAVVFLEVLDPAWLSYQLRYRAERRGVAAHFEQVLLAKMKEQGTSVASILKTCTQTRHTKQILHLGVRQAVEIVKMSGAGGQLLWRRSGCVGGSGATGGGSVGGVGDGNSGMVL</sequence>
<proteinExistence type="predicted"/>
<dbReference type="PROSITE" id="PS51257">
    <property type="entry name" value="PROKAR_LIPOPROTEIN"/>
    <property type="match status" value="1"/>
</dbReference>